<protein>
    <submittedName>
        <fullName evidence="2">Putative phage abortive infection protein</fullName>
    </submittedName>
</protein>
<dbReference type="OrthoDB" id="6678638at2"/>
<comment type="caution">
    <text evidence="2">The sequence shown here is derived from an EMBL/GenBank/DDBJ whole genome shotgun (WGS) entry which is preliminary data.</text>
</comment>
<accession>A0A495IZK6</accession>
<proteinExistence type="predicted"/>
<feature type="transmembrane region" description="Helical" evidence="1">
    <location>
        <begin position="12"/>
        <end position="33"/>
    </location>
</feature>
<dbReference type="InterPro" id="IPR031709">
    <property type="entry name" value="PutAbiC"/>
</dbReference>
<feature type="transmembrane region" description="Helical" evidence="1">
    <location>
        <begin position="53"/>
        <end position="77"/>
    </location>
</feature>
<dbReference type="AlphaFoldDB" id="A0A495IZK6"/>
<name>A0A495IZK6_9SPHI</name>
<evidence type="ECO:0000256" key="1">
    <source>
        <dbReference type="SAM" id="Phobius"/>
    </source>
</evidence>
<gene>
    <name evidence="2" type="ORF">BDD43_2319</name>
</gene>
<evidence type="ECO:0000313" key="3">
    <source>
        <dbReference type="Proteomes" id="UP000268007"/>
    </source>
</evidence>
<dbReference type="RefSeq" id="WP_121197775.1">
    <property type="nucleotide sequence ID" value="NZ_RBKU01000001.1"/>
</dbReference>
<dbReference type="Proteomes" id="UP000268007">
    <property type="component" value="Unassembled WGS sequence"/>
</dbReference>
<keyword evidence="1" id="KW-1133">Transmembrane helix</keyword>
<organism evidence="2 3">
    <name type="scientific">Mucilaginibacter gracilis</name>
    <dbReference type="NCBI Taxonomy" id="423350"/>
    <lineage>
        <taxon>Bacteria</taxon>
        <taxon>Pseudomonadati</taxon>
        <taxon>Bacteroidota</taxon>
        <taxon>Sphingobacteriia</taxon>
        <taxon>Sphingobacteriales</taxon>
        <taxon>Sphingobacteriaceae</taxon>
        <taxon>Mucilaginibacter</taxon>
    </lineage>
</organism>
<reference evidence="2 3" key="1">
    <citation type="submission" date="2018-10" db="EMBL/GenBank/DDBJ databases">
        <title>Genomic Encyclopedia of Archaeal and Bacterial Type Strains, Phase II (KMG-II): from individual species to whole genera.</title>
        <authorList>
            <person name="Goeker M."/>
        </authorList>
    </citation>
    <scope>NUCLEOTIDE SEQUENCE [LARGE SCALE GENOMIC DNA]</scope>
    <source>
        <strain evidence="2 3">DSM 18602</strain>
    </source>
</reference>
<dbReference type="Pfam" id="PF16872">
    <property type="entry name" value="putAbiC"/>
    <property type="match status" value="1"/>
</dbReference>
<keyword evidence="1" id="KW-0472">Membrane</keyword>
<dbReference type="EMBL" id="RBKU01000001">
    <property type="protein sequence ID" value="RKR82150.1"/>
    <property type="molecule type" value="Genomic_DNA"/>
</dbReference>
<sequence length="414" mass="49222">MAAQPQKKKYNPVLITAWVLIIISSLTTIYFLVNIALNHYWIWGGDLKIAETGAVGDFIGGFVGTIINAAAFLFLYLTLKDQRKGTKDQRKSFEKERFESRFFELLRLHKENVNEMEYNDPIDERKKYVGRRVFKYINDQVESCMKEINPIFDDHTDDQIYTQEGLDRLQNILTYRSNIDITNWALCDISYTIVFFGLSEPDFETLSRHLARTYQSAFFLKVLNYVHLRPVTKSKKKKYWELIKKEGWTEVIEAVRSIGLSKNYAIEESEKNTYRHGIKVFQSKKYFKYYGGHQYKLGHYFRHLYQTVKYVDEQPSMTYQQKYAYMKTLRAQISNYEQVIMFFNSLSFMGGAWELTHYDSPDVNTHLFTKYNLIKNMPELFLFRFVMVRHYYPDIAFEFEAMPPGRVNLIAQYR</sequence>
<evidence type="ECO:0000313" key="2">
    <source>
        <dbReference type="EMBL" id="RKR82150.1"/>
    </source>
</evidence>
<keyword evidence="3" id="KW-1185">Reference proteome</keyword>
<keyword evidence="1" id="KW-0812">Transmembrane</keyword>